<dbReference type="EMBL" id="JAYMGW010000004">
    <property type="protein sequence ID" value="MEC4265082.1"/>
    <property type="molecule type" value="Genomic_DNA"/>
</dbReference>
<evidence type="ECO:0000256" key="1">
    <source>
        <dbReference type="SAM" id="Phobius"/>
    </source>
</evidence>
<name>A0ABU6IPN7_9FLAO</name>
<accession>A0ABU6IPN7</accession>
<keyword evidence="1" id="KW-0812">Transmembrane</keyword>
<evidence type="ECO:0000313" key="3">
    <source>
        <dbReference type="Proteomes" id="UP001355298"/>
    </source>
</evidence>
<keyword evidence="1" id="KW-0472">Membrane</keyword>
<organism evidence="2 3">
    <name type="scientific">Flagellimonas halotolerans</name>
    <dbReference type="NCBI Taxonomy" id="3112164"/>
    <lineage>
        <taxon>Bacteria</taxon>
        <taxon>Pseudomonadati</taxon>
        <taxon>Bacteroidota</taxon>
        <taxon>Flavobacteriia</taxon>
        <taxon>Flavobacteriales</taxon>
        <taxon>Flavobacteriaceae</taxon>
        <taxon>Flagellimonas</taxon>
    </lineage>
</organism>
<feature type="transmembrane region" description="Helical" evidence="1">
    <location>
        <begin position="21"/>
        <end position="45"/>
    </location>
</feature>
<proteinExistence type="predicted"/>
<gene>
    <name evidence="2" type="ORF">VOP03_06975</name>
</gene>
<evidence type="ECO:0000313" key="2">
    <source>
        <dbReference type="EMBL" id="MEC4265082.1"/>
    </source>
</evidence>
<sequence>MGKEDSEGAEVMKFKKGEGEMLTVIHTHVLSISSIFFLLGGPVWVCSGAFRNLMTITYEGPAGQVLRQCIFPNRLLQVR</sequence>
<protein>
    <submittedName>
        <fullName evidence="2">Uncharacterized protein</fullName>
    </submittedName>
</protein>
<reference evidence="2 3" key="1">
    <citation type="submission" date="2024-01" db="EMBL/GenBank/DDBJ databases">
        <title>The strains designed SYSU M86414 and SYSU M84420 isolated from the marine sediment in San Sha City (Hainan Province, China).</title>
        <authorList>
            <person name="Guo D."/>
        </authorList>
    </citation>
    <scope>NUCLEOTIDE SEQUENCE [LARGE SCALE GENOMIC DNA]</scope>
    <source>
        <strain evidence="2 3">SYSU M84420</strain>
    </source>
</reference>
<comment type="caution">
    <text evidence="2">The sequence shown here is derived from an EMBL/GenBank/DDBJ whole genome shotgun (WGS) entry which is preliminary data.</text>
</comment>
<dbReference type="RefSeq" id="WP_326277871.1">
    <property type="nucleotide sequence ID" value="NZ_JAYKYV010000004.1"/>
</dbReference>
<dbReference type="Proteomes" id="UP001355298">
    <property type="component" value="Unassembled WGS sequence"/>
</dbReference>
<keyword evidence="1" id="KW-1133">Transmembrane helix</keyword>
<keyword evidence="3" id="KW-1185">Reference proteome</keyword>